<proteinExistence type="predicted"/>
<name>A0A1I5RVN7_9BACT</name>
<evidence type="ECO:0000313" key="2">
    <source>
        <dbReference type="Proteomes" id="UP000199031"/>
    </source>
</evidence>
<evidence type="ECO:0000313" key="1">
    <source>
        <dbReference type="EMBL" id="SFP62632.1"/>
    </source>
</evidence>
<sequence>MKRFGQLYYLFILITFVSCERTIDLKVNDQPSKLVVDARIEDNGTPLVVLSNSLNYFNTISPEELQASFVHNANVTITDGSKTVTLKEVNYTDSSGYTFYYYTVDVTNPAQVLIGRLSTTYNLNIVLADSSVYTATTTIPPMRKTCDSLWWKKAPDNPDTTRCVLYGLFTDPPGFGDYVRYFVSTNNQPFYPGYTSAFDDQITDGTTYTFQIPKSYSRSDSIKFNDEDFGFFHRGDSIVFKFCDIDKATYDFWRTWEYAYQSTGNPFSSPIKVIGNISGGALGAFCGYATQYQSIIIPK</sequence>
<organism evidence="1 2">
    <name type="scientific">Parafilimonas terrae</name>
    <dbReference type="NCBI Taxonomy" id="1465490"/>
    <lineage>
        <taxon>Bacteria</taxon>
        <taxon>Pseudomonadati</taxon>
        <taxon>Bacteroidota</taxon>
        <taxon>Chitinophagia</taxon>
        <taxon>Chitinophagales</taxon>
        <taxon>Chitinophagaceae</taxon>
        <taxon>Parafilimonas</taxon>
    </lineage>
</organism>
<dbReference type="Proteomes" id="UP000199031">
    <property type="component" value="Unassembled WGS sequence"/>
</dbReference>
<dbReference type="EMBL" id="FOXQ01000001">
    <property type="protein sequence ID" value="SFP62632.1"/>
    <property type="molecule type" value="Genomic_DNA"/>
</dbReference>
<evidence type="ECO:0008006" key="3">
    <source>
        <dbReference type="Google" id="ProtNLM"/>
    </source>
</evidence>
<keyword evidence="2" id="KW-1185">Reference proteome</keyword>
<gene>
    <name evidence="1" type="ORF">SAMN05444277_101447</name>
</gene>
<protein>
    <recommendedName>
        <fullName evidence="3">DUF4249 domain-containing protein</fullName>
    </recommendedName>
</protein>
<dbReference type="AlphaFoldDB" id="A0A1I5RVN7"/>
<reference evidence="1 2" key="1">
    <citation type="submission" date="2016-10" db="EMBL/GenBank/DDBJ databases">
        <authorList>
            <person name="de Groot N.N."/>
        </authorList>
    </citation>
    <scope>NUCLEOTIDE SEQUENCE [LARGE SCALE GENOMIC DNA]</scope>
    <source>
        <strain evidence="1 2">DSM 28286</strain>
    </source>
</reference>
<dbReference type="OrthoDB" id="647456at2"/>
<accession>A0A1I5RVN7</accession>
<dbReference type="STRING" id="1465490.SAMN05444277_101447"/>
<dbReference type="PROSITE" id="PS51257">
    <property type="entry name" value="PROKAR_LIPOPROTEIN"/>
    <property type="match status" value="1"/>
</dbReference>